<dbReference type="InterPro" id="IPR006016">
    <property type="entry name" value="UspA"/>
</dbReference>
<comment type="caution">
    <text evidence="3">The sequence shown here is derived from an EMBL/GenBank/DDBJ whole genome shotgun (WGS) entry which is preliminary data.</text>
</comment>
<dbReference type="PANTHER" id="PTHR46268">
    <property type="entry name" value="STRESS RESPONSE PROTEIN NHAX"/>
    <property type="match status" value="1"/>
</dbReference>
<feature type="domain" description="UspA" evidence="2">
    <location>
        <begin position="1"/>
        <end position="144"/>
    </location>
</feature>
<evidence type="ECO:0000259" key="2">
    <source>
        <dbReference type="Pfam" id="PF00582"/>
    </source>
</evidence>
<protein>
    <submittedName>
        <fullName evidence="3">TRAP-T-associated universal stress protein TeaD</fullName>
    </submittedName>
</protein>
<reference evidence="3 4" key="1">
    <citation type="submission" date="2018-01" db="EMBL/GenBank/DDBJ databases">
        <title>Saezia sanguinis gen. nov., sp. nov., in the order Burkholderiales isolated from human blood.</title>
        <authorList>
            <person name="Medina-Pascual M.J."/>
            <person name="Valdezate S."/>
            <person name="Monzon S."/>
            <person name="Cuesta I."/>
            <person name="Carrasco G."/>
            <person name="Villalon P."/>
            <person name="Saez-Nieto J.A."/>
        </authorList>
    </citation>
    <scope>NUCLEOTIDE SEQUENCE [LARGE SCALE GENOMIC DNA]</scope>
    <source>
        <strain evidence="3 4">CNM695-12</strain>
    </source>
</reference>
<dbReference type="InterPro" id="IPR006015">
    <property type="entry name" value="Universal_stress_UspA"/>
</dbReference>
<dbReference type="OrthoDB" id="5295044at2"/>
<dbReference type="Gene3D" id="3.40.50.620">
    <property type="entry name" value="HUPs"/>
    <property type="match status" value="1"/>
</dbReference>
<dbReference type="PRINTS" id="PR01438">
    <property type="entry name" value="UNVRSLSTRESS"/>
</dbReference>
<dbReference type="EMBL" id="PQSP01000008">
    <property type="protein sequence ID" value="RUS65875.1"/>
    <property type="molecule type" value="Genomic_DNA"/>
</dbReference>
<dbReference type="PANTHER" id="PTHR46268:SF6">
    <property type="entry name" value="UNIVERSAL STRESS PROTEIN UP12"/>
    <property type="match status" value="1"/>
</dbReference>
<dbReference type="SUPFAM" id="SSF52402">
    <property type="entry name" value="Adenine nucleotide alpha hydrolases-like"/>
    <property type="match status" value="1"/>
</dbReference>
<dbReference type="AlphaFoldDB" id="A0A433SAX3"/>
<gene>
    <name evidence="3" type="primary">teaD_1</name>
    <name evidence="3" type="ORF">CUZ56_02475</name>
</gene>
<comment type="similarity">
    <text evidence="1">Belongs to the universal stress protein A family.</text>
</comment>
<dbReference type="RefSeq" id="WP_126980653.1">
    <property type="nucleotide sequence ID" value="NZ_CAWUGC010000002.1"/>
</dbReference>
<proteinExistence type="inferred from homology"/>
<name>A0A433SAX3_9BURK</name>
<accession>A0A433SAX3</accession>
<dbReference type="Pfam" id="PF00582">
    <property type="entry name" value="Usp"/>
    <property type="match status" value="1"/>
</dbReference>
<evidence type="ECO:0000313" key="4">
    <source>
        <dbReference type="Proteomes" id="UP000286947"/>
    </source>
</evidence>
<evidence type="ECO:0000313" key="3">
    <source>
        <dbReference type="EMBL" id="RUS65875.1"/>
    </source>
</evidence>
<dbReference type="Proteomes" id="UP000286947">
    <property type="component" value="Unassembled WGS sequence"/>
</dbReference>
<keyword evidence="4" id="KW-1185">Reference proteome</keyword>
<dbReference type="InterPro" id="IPR014729">
    <property type="entry name" value="Rossmann-like_a/b/a_fold"/>
</dbReference>
<organism evidence="3 4">
    <name type="scientific">Saezia sanguinis</name>
    <dbReference type="NCBI Taxonomy" id="1965230"/>
    <lineage>
        <taxon>Bacteria</taxon>
        <taxon>Pseudomonadati</taxon>
        <taxon>Pseudomonadota</taxon>
        <taxon>Betaproteobacteria</taxon>
        <taxon>Burkholderiales</taxon>
        <taxon>Saeziaceae</taxon>
        <taxon>Saezia</taxon>
    </lineage>
</organism>
<sequence length="144" mass="15301">MFKKVLVPIDGSAPSTKARQAAVEVAKMFDIPIVALYVIEPLPYVGLAEVGVPDLAEYSSAVRAEASKVLEAVEAECKDQGVKCETVLVEAANVDQGILEQAESRDCNLIVMGTHGRRGINRLLMGSVARSVLGQSKVPVLVVP</sequence>
<dbReference type="CDD" id="cd00293">
    <property type="entry name" value="USP-like"/>
    <property type="match status" value="1"/>
</dbReference>
<evidence type="ECO:0000256" key="1">
    <source>
        <dbReference type="ARBA" id="ARBA00008791"/>
    </source>
</evidence>